<comment type="caution">
    <text evidence="7">The sequence shown here is derived from an EMBL/GenBank/DDBJ whole genome shotgun (WGS) entry which is preliminary data.</text>
</comment>
<dbReference type="SUPFAM" id="SSF57701">
    <property type="entry name" value="Zn2/Cys6 DNA-binding domain"/>
    <property type="match status" value="1"/>
</dbReference>
<dbReference type="InterPro" id="IPR000488">
    <property type="entry name" value="Death_dom"/>
</dbReference>
<reference evidence="7" key="2">
    <citation type="submission" date="2023-05" db="EMBL/GenBank/DDBJ databases">
        <authorList>
            <consortium name="Lawrence Berkeley National Laboratory"/>
            <person name="Steindorff A."/>
            <person name="Hensen N."/>
            <person name="Bonometti L."/>
            <person name="Westerberg I."/>
            <person name="Brannstrom I.O."/>
            <person name="Guillou S."/>
            <person name="Cros-Aarteil S."/>
            <person name="Calhoun S."/>
            <person name="Haridas S."/>
            <person name="Kuo A."/>
            <person name="Mondo S."/>
            <person name="Pangilinan J."/>
            <person name="Riley R."/>
            <person name="Labutti K."/>
            <person name="Andreopoulos B."/>
            <person name="Lipzen A."/>
            <person name="Chen C."/>
            <person name="Yanf M."/>
            <person name="Daum C."/>
            <person name="Ng V."/>
            <person name="Clum A."/>
            <person name="Ohm R."/>
            <person name="Martin F."/>
            <person name="Silar P."/>
            <person name="Natvig D."/>
            <person name="Lalanne C."/>
            <person name="Gautier V."/>
            <person name="Ament-Velasquez S.L."/>
            <person name="Kruys A."/>
            <person name="Hutchinson M.I."/>
            <person name="Powell A.J."/>
            <person name="Barry K."/>
            <person name="Miller A.N."/>
            <person name="Grigoriev I.V."/>
            <person name="Debuchy R."/>
            <person name="Gladieux P."/>
            <person name="Thoren M.H."/>
            <person name="Johannesson H."/>
        </authorList>
    </citation>
    <scope>NUCLEOTIDE SEQUENCE</scope>
    <source>
        <strain evidence="7">PSN243</strain>
    </source>
</reference>
<sequence length="701" mass="78768">MNHHTTTISAPRGYARVLACSLCQQRKVKCDRQIPCATCRKAGLEASCVPSTPAPVRQRRRPAQDLRRRLARCEELLLQHATTNQTPESPPLLPQLQDRQPEEGQLETPGSAPESVSASPRPFQSRPAHVVVKDENRTRLMDGHLWATLYDELQNMRDIVETEAIALDGRDLTAEDDADLLLSGIDPSVNVQDLQPEPVHVFRLWQLYLDRVNPLTKIIHVPTMQPIVLEATTNIGAVPVHHQALLFSIYLMATVSTSASECAQMFGMSKDEAIRRYTLGAKASLVKFNFLRNENMAILQALLLFQFSLHGRYDRFASWILSGIIVRIAHKMGYHRDGEALGLTPFETEMRRRIWWQIISREWTQGAVSGIATPSMLPVGWDTKEPQNLNDADLFPSSTEPPHPREGPTEMAFCLVFHRAHKRMAEIQADRETMRGVEAALLGQTPDGKNAAGEIQWTLARFRDLAISIDDELRAMESKYVNPKAGNAHVAVHGLRFMMLGSLLPSLTPIEEQPEWGVEILTPEDNVFKMLVTGHEHACDAYELLLSLRFEWWLDPHFQTETFAALVAQLCNRPTGSLSERAWRVLTRTFDLRTDPLKILTQEHKAYAQFILKAWGAREKALVESGQPVNRPAFLDRLHVALPPADRIEALLPTPESTSADINDISSQVNDLSAFLEGYDSADVMTWSSWGDFSVAADEQS</sequence>
<dbReference type="InterPro" id="IPR001138">
    <property type="entry name" value="Zn2Cys6_DnaBD"/>
</dbReference>
<dbReference type="PANTHER" id="PTHR31001:SF85">
    <property type="entry name" value="ZN(II)2CYS6 TRANSCRIPTION FACTOR (EUROFUNG)"/>
    <property type="match status" value="1"/>
</dbReference>
<dbReference type="InterPro" id="IPR007219">
    <property type="entry name" value="XnlR_reg_dom"/>
</dbReference>
<keyword evidence="8" id="KW-1185">Reference proteome</keyword>
<evidence type="ECO:0000313" key="7">
    <source>
        <dbReference type="EMBL" id="KAK4448351.1"/>
    </source>
</evidence>
<evidence type="ECO:0000256" key="1">
    <source>
        <dbReference type="ARBA" id="ARBA00004123"/>
    </source>
</evidence>
<dbReference type="PROSITE" id="PS50017">
    <property type="entry name" value="DEATH_DOMAIN"/>
    <property type="match status" value="1"/>
</dbReference>
<dbReference type="GO" id="GO:0005634">
    <property type="term" value="C:nucleus"/>
    <property type="evidence" value="ECO:0007669"/>
    <property type="project" value="UniProtKB-SubCell"/>
</dbReference>
<dbReference type="GO" id="GO:0007165">
    <property type="term" value="P:signal transduction"/>
    <property type="evidence" value="ECO:0007669"/>
    <property type="project" value="InterPro"/>
</dbReference>
<comment type="subcellular location">
    <subcellularLocation>
        <location evidence="1">Nucleus</location>
    </subcellularLocation>
</comment>
<feature type="domain" description="Zn(2)-C6 fungal-type" evidence="6">
    <location>
        <begin position="19"/>
        <end position="49"/>
    </location>
</feature>
<dbReference type="EMBL" id="MU865943">
    <property type="protein sequence ID" value="KAK4448351.1"/>
    <property type="molecule type" value="Genomic_DNA"/>
</dbReference>
<dbReference type="SMART" id="SM00906">
    <property type="entry name" value="Fungal_trans"/>
    <property type="match status" value="1"/>
</dbReference>
<evidence type="ECO:0000256" key="3">
    <source>
        <dbReference type="ARBA" id="ARBA00023242"/>
    </source>
</evidence>
<dbReference type="Pfam" id="PF04082">
    <property type="entry name" value="Fungal_trans"/>
    <property type="match status" value="1"/>
</dbReference>
<evidence type="ECO:0000259" key="6">
    <source>
        <dbReference type="PROSITE" id="PS50048"/>
    </source>
</evidence>
<dbReference type="GO" id="GO:0006351">
    <property type="term" value="P:DNA-templated transcription"/>
    <property type="evidence" value="ECO:0007669"/>
    <property type="project" value="InterPro"/>
</dbReference>
<accession>A0AAV9GL00</accession>
<dbReference type="Pfam" id="PF00172">
    <property type="entry name" value="Zn_clus"/>
    <property type="match status" value="1"/>
</dbReference>
<dbReference type="CDD" id="cd00067">
    <property type="entry name" value="GAL4"/>
    <property type="match status" value="1"/>
</dbReference>
<dbReference type="AlphaFoldDB" id="A0AAV9GL00"/>
<dbReference type="GO" id="GO:0003677">
    <property type="term" value="F:DNA binding"/>
    <property type="evidence" value="ECO:0007669"/>
    <property type="project" value="InterPro"/>
</dbReference>
<feature type="region of interest" description="Disordered" evidence="4">
    <location>
        <begin position="80"/>
        <end position="127"/>
    </location>
</feature>
<dbReference type="GO" id="GO:0000981">
    <property type="term" value="F:DNA-binding transcription factor activity, RNA polymerase II-specific"/>
    <property type="evidence" value="ECO:0007669"/>
    <property type="project" value="InterPro"/>
</dbReference>
<keyword evidence="2" id="KW-0479">Metal-binding</keyword>
<dbReference type="Proteomes" id="UP001321760">
    <property type="component" value="Unassembled WGS sequence"/>
</dbReference>
<evidence type="ECO:0000313" key="8">
    <source>
        <dbReference type="Proteomes" id="UP001321760"/>
    </source>
</evidence>
<evidence type="ECO:0000256" key="4">
    <source>
        <dbReference type="SAM" id="MobiDB-lite"/>
    </source>
</evidence>
<gene>
    <name evidence="7" type="ORF">QBC34DRAFT_112910</name>
</gene>
<dbReference type="InterPro" id="IPR050613">
    <property type="entry name" value="Sec_Metabolite_Reg"/>
</dbReference>
<evidence type="ECO:0000259" key="5">
    <source>
        <dbReference type="PROSITE" id="PS50017"/>
    </source>
</evidence>
<dbReference type="PROSITE" id="PS50048">
    <property type="entry name" value="ZN2_CY6_FUNGAL_2"/>
    <property type="match status" value="1"/>
</dbReference>
<keyword evidence="3" id="KW-0539">Nucleus</keyword>
<dbReference type="SMART" id="SM00066">
    <property type="entry name" value="GAL4"/>
    <property type="match status" value="1"/>
</dbReference>
<dbReference type="PANTHER" id="PTHR31001">
    <property type="entry name" value="UNCHARACTERIZED TRANSCRIPTIONAL REGULATORY PROTEIN"/>
    <property type="match status" value="1"/>
</dbReference>
<protein>
    <submittedName>
        <fullName evidence="7">Fungal-specific transcription factor domain-containing protein</fullName>
    </submittedName>
</protein>
<name>A0AAV9GL00_9PEZI</name>
<proteinExistence type="predicted"/>
<dbReference type="CDD" id="cd12148">
    <property type="entry name" value="fungal_TF_MHR"/>
    <property type="match status" value="1"/>
</dbReference>
<reference evidence="7" key="1">
    <citation type="journal article" date="2023" name="Mol. Phylogenet. Evol.">
        <title>Genome-scale phylogeny and comparative genomics of the fungal order Sordariales.</title>
        <authorList>
            <person name="Hensen N."/>
            <person name="Bonometti L."/>
            <person name="Westerberg I."/>
            <person name="Brannstrom I.O."/>
            <person name="Guillou S."/>
            <person name="Cros-Aarteil S."/>
            <person name="Calhoun S."/>
            <person name="Haridas S."/>
            <person name="Kuo A."/>
            <person name="Mondo S."/>
            <person name="Pangilinan J."/>
            <person name="Riley R."/>
            <person name="LaButti K."/>
            <person name="Andreopoulos B."/>
            <person name="Lipzen A."/>
            <person name="Chen C."/>
            <person name="Yan M."/>
            <person name="Daum C."/>
            <person name="Ng V."/>
            <person name="Clum A."/>
            <person name="Steindorff A."/>
            <person name="Ohm R.A."/>
            <person name="Martin F."/>
            <person name="Silar P."/>
            <person name="Natvig D.O."/>
            <person name="Lalanne C."/>
            <person name="Gautier V."/>
            <person name="Ament-Velasquez S.L."/>
            <person name="Kruys A."/>
            <person name="Hutchinson M.I."/>
            <person name="Powell A.J."/>
            <person name="Barry K."/>
            <person name="Miller A.N."/>
            <person name="Grigoriev I.V."/>
            <person name="Debuchy R."/>
            <person name="Gladieux P."/>
            <person name="Hiltunen Thoren M."/>
            <person name="Johannesson H."/>
        </authorList>
    </citation>
    <scope>NUCLEOTIDE SEQUENCE</scope>
    <source>
        <strain evidence="7">PSN243</strain>
    </source>
</reference>
<dbReference type="Gene3D" id="4.10.240.10">
    <property type="entry name" value="Zn(2)-C6 fungal-type DNA-binding domain"/>
    <property type="match status" value="1"/>
</dbReference>
<feature type="domain" description="Death" evidence="5">
    <location>
        <begin position="583"/>
        <end position="651"/>
    </location>
</feature>
<organism evidence="7 8">
    <name type="scientific">Podospora aff. communis PSN243</name>
    <dbReference type="NCBI Taxonomy" id="3040156"/>
    <lineage>
        <taxon>Eukaryota</taxon>
        <taxon>Fungi</taxon>
        <taxon>Dikarya</taxon>
        <taxon>Ascomycota</taxon>
        <taxon>Pezizomycotina</taxon>
        <taxon>Sordariomycetes</taxon>
        <taxon>Sordariomycetidae</taxon>
        <taxon>Sordariales</taxon>
        <taxon>Podosporaceae</taxon>
        <taxon>Podospora</taxon>
    </lineage>
</organism>
<dbReference type="InterPro" id="IPR036864">
    <property type="entry name" value="Zn2-C6_fun-type_DNA-bd_sf"/>
</dbReference>
<dbReference type="GO" id="GO:0008270">
    <property type="term" value="F:zinc ion binding"/>
    <property type="evidence" value="ECO:0007669"/>
    <property type="project" value="InterPro"/>
</dbReference>
<evidence type="ECO:0000256" key="2">
    <source>
        <dbReference type="ARBA" id="ARBA00022723"/>
    </source>
</evidence>